<comment type="caution">
    <text evidence="1">The sequence shown here is derived from an EMBL/GenBank/DDBJ whole genome shotgun (WGS) entry which is preliminary data.</text>
</comment>
<name>A0ABR9KX56_9ACTN</name>
<evidence type="ECO:0000313" key="2">
    <source>
        <dbReference type="Proteomes" id="UP000661607"/>
    </source>
</evidence>
<organism evidence="1 2">
    <name type="scientific">Nonomuraea africana</name>
    <dbReference type="NCBI Taxonomy" id="46171"/>
    <lineage>
        <taxon>Bacteria</taxon>
        <taxon>Bacillati</taxon>
        <taxon>Actinomycetota</taxon>
        <taxon>Actinomycetes</taxon>
        <taxon>Streptosporangiales</taxon>
        <taxon>Streptosporangiaceae</taxon>
        <taxon>Nonomuraea</taxon>
    </lineage>
</organism>
<keyword evidence="2" id="KW-1185">Reference proteome</keyword>
<dbReference type="RefSeq" id="WP_192781616.1">
    <property type="nucleotide sequence ID" value="NZ_BAAASY010000032.1"/>
</dbReference>
<protein>
    <submittedName>
        <fullName evidence="1">Uncharacterized protein</fullName>
    </submittedName>
</protein>
<dbReference type="Proteomes" id="UP000661607">
    <property type="component" value="Unassembled WGS sequence"/>
</dbReference>
<proteinExistence type="predicted"/>
<evidence type="ECO:0000313" key="1">
    <source>
        <dbReference type="EMBL" id="MBE1566616.1"/>
    </source>
</evidence>
<sequence>MTPTNTSVDAPDTHSDDVHLLPIPLGTAIPRLADWAIPISVAGSKEATRLHGLALACIAITDDLTNDYDGTDELENGRRAARLRTYHSMLSKVMADIGQINLAVTANQAAAIADAATAIARPATVVPLDPAIIWDLLDQHGHGEHGGWTHDARQPDIECACGEAVFRFAIPAPAERP</sequence>
<dbReference type="EMBL" id="JADBEF010000002">
    <property type="protein sequence ID" value="MBE1566616.1"/>
    <property type="molecule type" value="Genomic_DNA"/>
</dbReference>
<accession>A0ABR9KX56</accession>
<reference evidence="1 2" key="1">
    <citation type="submission" date="2020-10" db="EMBL/GenBank/DDBJ databases">
        <title>Sequencing the genomes of 1000 actinobacteria strains.</title>
        <authorList>
            <person name="Klenk H.-P."/>
        </authorList>
    </citation>
    <scope>NUCLEOTIDE SEQUENCE [LARGE SCALE GENOMIC DNA]</scope>
    <source>
        <strain evidence="1 2">DSM 43748</strain>
    </source>
</reference>
<gene>
    <name evidence="1" type="ORF">H4W81_009488</name>
</gene>